<dbReference type="Gene3D" id="3.90.470.20">
    <property type="entry name" value="4'-phosphopantetheinyl transferase domain"/>
    <property type="match status" value="1"/>
</dbReference>
<comment type="catalytic activity">
    <reaction evidence="8">
        <text>apo-[ACP] + CoA = holo-[ACP] + adenosine 3',5'-bisphosphate + H(+)</text>
        <dbReference type="Rhea" id="RHEA:12068"/>
        <dbReference type="Rhea" id="RHEA-COMP:9685"/>
        <dbReference type="Rhea" id="RHEA-COMP:9690"/>
        <dbReference type="ChEBI" id="CHEBI:15378"/>
        <dbReference type="ChEBI" id="CHEBI:29999"/>
        <dbReference type="ChEBI" id="CHEBI:57287"/>
        <dbReference type="ChEBI" id="CHEBI:58343"/>
        <dbReference type="ChEBI" id="CHEBI:64479"/>
        <dbReference type="EC" id="2.7.8.7"/>
    </reaction>
</comment>
<dbReference type="EC" id="2.7.8.7" evidence="8"/>
<evidence type="ECO:0000259" key="9">
    <source>
        <dbReference type="Pfam" id="PF01648"/>
    </source>
</evidence>
<keyword evidence="8" id="KW-0963">Cytoplasm</keyword>
<comment type="similarity">
    <text evidence="8">Belongs to the P-Pant transferase superfamily. AcpS family.</text>
</comment>
<comment type="subcellular location">
    <subcellularLocation>
        <location evidence="8">Cytoplasm</location>
    </subcellularLocation>
</comment>
<organism evidence="10">
    <name type="scientific">Gulosibacter sediminis</name>
    <dbReference type="NCBI Taxonomy" id="1729695"/>
    <lineage>
        <taxon>Bacteria</taxon>
        <taxon>Bacillati</taxon>
        <taxon>Actinomycetota</taxon>
        <taxon>Actinomycetes</taxon>
        <taxon>Micrococcales</taxon>
        <taxon>Microbacteriaceae</taxon>
        <taxon>Gulosibacter</taxon>
    </lineage>
</organism>
<keyword evidence="4 8" id="KW-0276">Fatty acid metabolism</keyword>
<dbReference type="InterPro" id="IPR002582">
    <property type="entry name" value="ACPS"/>
</dbReference>
<evidence type="ECO:0000256" key="2">
    <source>
        <dbReference type="ARBA" id="ARBA00022679"/>
    </source>
</evidence>
<dbReference type="HAMAP" id="MF_00101">
    <property type="entry name" value="AcpS"/>
    <property type="match status" value="1"/>
</dbReference>
<dbReference type="NCBIfam" id="TIGR00556">
    <property type="entry name" value="pantethn_trn"/>
    <property type="match status" value="1"/>
</dbReference>
<dbReference type="Pfam" id="PF01648">
    <property type="entry name" value="ACPS"/>
    <property type="match status" value="1"/>
</dbReference>
<evidence type="ECO:0000256" key="5">
    <source>
        <dbReference type="ARBA" id="ARBA00022842"/>
    </source>
</evidence>
<dbReference type="EMBL" id="CP097160">
    <property type="protein sequence ID" value="UQN14308.1"/>
    <property type="molecule type" value="Genomic_DNA"/>
</dbReference>
<comment type="function">
    <text evidence="8">Transfers the 4'-phosphopantetheine moiety from coenzyme A to a Ser of acyl-carrier-protein.</text>
</comment>
<evidence type="ECO:0000313" key="10">
    <source>
        <dbReference type="EMBL" id="UQN14308.1"/>
    </source>
</evidence>
<dbReference type="InterPro" id="IPR004568">
    <property type="entry name" value="Ppantetheine-prot_Trfase_dom"/>
</dbReference>
<evidence type="ECO:0000256" key="7">
    <source>
        <dbReference type="ARBA" id="ARBA00023160"/>
    </source>
</evidence>
<evidence type="ECO:0000256" key="4">
    <source>
        <dbReference type="ARBA" id="ARBA00022832"/>
    </source>
</evidence>
<evidence type="ECO:0000256" key="8">
    <source>
        <dbReference type="HAMAP-Rule" id="MF_00101"/>
    </source>
</evidence>
<reference evidence="10" key="1">
    <citation type="submission" date="2022-05" db="EMBL/GenBank/DDBJ databases">
        <title>Complete genome sequence of toluene-degrading Gulosibacter sediminis strain ACHW.36C.</title>
        <authorList>
            <person name="Wai A.C."/>
            <person name="Lai G.K."/>
            <person name="Griffin S.D."/>
            <person name="Leung F.C."/>
        </authorList>
    </citation>
    <scope>NUCLEOTIDE SEQUENCE [LARGE SCALE GENOMIC DNA]</scope>
    <source>
        <strain evidence="10">ACHW.36C</strain>
    </source>
</reference>
<name>A0ABY4MZ86_9MICO</name>
<keyword evidence="3 8" id="KW-0479">Metal-binding</keyword>
<protein>
    <recommendedName>
        <fullName evidence="8">Holo-[acyl-carrier-protein] synthase</fullName>
        <shortName evidence="8">Holo-ACP synthase</shortName>
        <ecNumber evidence="8">2.7.8.7</ecNumber>
    </recommendedName>
    <alternativeName>
        <fullName evidence="8">4'-phosphopantetheinyl transferase AcpS</fullName>
    </alternativeName>
</protein>
<accession>A0ABY4MZ86</accession>
<feature type="domain" description="4'-phosphopantetheinyl transferase" evidence="9">
    <location>
        <begin position="6"/>
        <end position="85"/>
    </location>
</feature>
<feature type="binding site" evidence="8">
    <location>
        <position position="51"/>
    </location>
    <ligand>
        <name>Mg(2+)</name>
        <dbReference type="ChEBI" id="CHEBI:18420"/>
    </ligand>
</feature>
<evidence type="ECO:0000256" key="3">
    <source>
        <dbReference type="ARBA" id="ARBA00022723"/>
    </source>
</evidence>
<dbReference type="SUPFAM" id="SSF56214">
    <property type="entry name" value="4'-phosphopantetheinyl transferase"/>
    <property type="match status" value="1"/>
</dbReference>
<evidence type="ECO:0000256" key="1">
    <source>
        <dbReference type="ARBA" id="ARBA00022516"/>
    </source>
</evidence>
<feature type="binding site" evidence="8">
    <location>
        <position position="10"/>
    </location>
    <ligand>
        <name>Mg(2+)</name>
        <dbReference type="ChEBI" id="CHEBI:18420"/>
    </ligand>
</feature>
<keyword evidence="2 8" id="KW-0808">Transferase</keyword>
<evidence type="ECO:0000256" key="6">
    <source>
        <dbReference type="ARBA" id="ARBA00023098"/>
    </source>
</evidence>
<dbReference type="InterPro" id="IPR037143">
    <property type="entry name" value="4-PPantetheinyl_Trfase_dom_sf"/>
</dbReference>
<comment type="cofactor">
    <cofactor evidence="8">
        <name>Mg(2+)</name>
        <dbReference type="ChEBI" id="CHEBI:18420"/>
    </cofactor>
</comment>
<keyword evidence="7 8" id="KW-0275">Fatty acid biosynthesis</keyword>
<keyword evidence="1 8" id="KW-0444">Lipid biosynthesis</keyword>
<keyword evidence="5 8" id="KW-0460">Magnesium</keyword>
<keyword evidence="6 8" id="KW-0443">Lipid metabolism</keyword>
<gene>
    <name evidence="8" type="primary">acpS</name>
    <name evidence="10" type="ORF">M3M28_09625</name>
</gene>
<proteinExistence type="inferred from homology"/>
<sequence>MSLIFGIGVDTVEHVRVERALRVPRFAERIFAEAELALPLTSISARWAAREAAVKALGGLHGLTLRELEVRRTHLGAPSFVRSDKLDGVLAELGVGRLHLSISHDRDVSTAFVVAEGAAS</sequence>
<dbReference type="InterPro" id="IPR008278">
    <property type="entry name" value="4-PPantetheinyl_Trfase_dom"/>
</dbReference>